<dbReference type="GO" id="GO:0000149">
    <property type="term" value="F:SNARE binding"/>
    <property type="evidence" value="ECO:0007669"/>
    <property type="project" value="TreeGrafter"/>
</dbReference>
<evidence type="ECO:0000256" key="2">
    <source>
        <dbReference type="SAM" id="MobiDB-lite"/>
    </source>
</evidence>
<sequence>MFPGGARGGHTPAPGEGIRHPPQQAEPGPQDGRAAAAAGRAHPGQRRCHPALLQPERELPPAPPPSPCRASTTAASPHLTGSDLNVSGPSGALGEGAAGLQPDLCLQGSSATWLHHALPKLAEIIRLQDPSAIKIEVATYATWYPDFSKGHLSAILAIKGNLSSSEAKSIRSILDVSTGMHRSSKPLFSLIKIG</sequence>
<dbReference type="Ensembl" id="ENSUAMT00000036880.1">
    <property type="protein sequence ID" value="ENSUAMP00000033098.1"/>
    <property type="gene ID" value="ENSUAMG00000025230.1"/>
</dbReference>
<dbReference type="PANTHER" id="PTHR21292:SF4">
    <property type="entry name" value="TUMOR NECROSIS FACTOR ALPHA-INDUCED PROTEIN 2"/>
    <property type="match status" value="1"/>
</dbReference>
<dbReference type="AlphaFoldDB" id="A0A452SKF3"/>
<dbReference type="Proteomes" id="UP000291022">
    <property type="component" value="Unassembled WGS sequence"/>
</dbReference>
<dbReference type="InterPro" id="IPR042532">
    <property type="entry name" value="EXOC3/Sec6_C"/>
</dbReference>
<dbReference type="GO" id="GO:0051601">
    <property type="term" value="P:exocyst localization"/>
    <property type="evidence" value="ECO:0007669"/>
    <property type="project" value="TreeGrafter"/>
</dbReference>
<evidence type="ECO:0000256" key="1">
    <source>
        <dbReference type="ARBA" id="ARBA00009447"/>
    </source>
</evidence>
<dbReference type="GO" id="GO:0006887">
    <property type="term" value="P:exocytosis"/>
    <property type="evidence" value="ECO:0007669"/>
    <property type="project" value="InterPro"/>
</dbReference>
<feature type="compositionally biased region" description="Low complexity" evidence="2">
    <location>
        <begin position="68"/>
        <end position="77"/>
    </location>
</feature>
<accession>A0A452SKF3</accession>
<dbReference type="Gene3D" id="1.10.357.70">
    <property type="entry name" value="Exocyst complex component Sec6, C-terminal domain"/>
    <property type="match status" value="1"/>
</dbReference>
<evidence type="ECO:0000313" key="3">
    <source>
        <dbReference type="Ensembl" id="ENSUAMP00000033098.1"/>
    </source>
</evidence>
<keyword evidence="4" id="KW-1185">Reference proteome</keyword>
<dbReference type="GeneTree" id="ENSGT01030000234613"/>
<reference evidence="3" key="3">
    <citation type="submission" date="2025-09" db="UniProtKB">
        <authorList>
            <consortium name="Ensembl"/>
        </authorList>
    </citation>
    <scope>IDENTIFICATION</scope>
</reference>
<feature type="region of interest" description="Disordered" evidence="2">
    <location>
        <begin position="1"/>
        <end position="90"/>
    </location>
</feature>
<name>A0A452SKF3_URSAM</name>
<comment type="similarity">
    <text evidence="1">Belongs to the SEC6 family.</text>
</comment>
<dbReference type="PANTHER" id="PTHR21292">
    <property type="entry name" value="EXOCYST COMPLEX COMPONENT SEC6-RELATED"/>
    <property type="match status" value="1"/>
</dbReference>
<reference evidence="3" key="2">
    <citation type="submission" date="2025-08" db="UniProtKB">
        <authorList>
            <consortium name="Ensembl"/>
        </authorList>
    </citation>
    <scope>IDENTIFICATION</scope>
</reference>
<protein>
    <submittedName>
        <fullName evidence="3">Uncharacterized protein</fullName>
    </submittedName>
</protein>
<organism evidence="3 4">
    <name type="scientific">Ursus americanus</name>
    <name type="common">American black bear</name>
    <name type="synonym">Euarctos americanus</name>
    <dbReference type="NCBI Taxonomy" id="9643"/>
    <lineage>
        <taxon>Eukaryota</taxon>
        <taxon>Metazoa</taxon>
        <taxon>Chordata</taxon>
        <taxon>Craniata</taxon>
        <taxon>Vertebrata</taxon>
        <taxon>Euteleostomi</taxon>
        <taxon>Mammalia</taxon>
        <taxon>Eutheria</taxon>
        <taxon>Laurasiatheria</taxon>
        <taxon>Carnivora</taxon>
        <taxon>Caniformia</taxon>
        <taxon>Ursidae</taxon>
        <taxon>Ursus</taxon>
    </lineage>
</organism>
<evidence type="ECO:0000313" key="4">
    <source>
        <dbReference type="Proteomes" id="UP000291022"/>
    </source>
</evidence>
<feature type="compositionally biased region" description="Low complexity" evidence="2">
    <location>
        <begin position="32"/>
        <end position="41"/>
    </location>
</feature>
<dbReference type="GO" id="GO:0000145">
    <property type="term" value="C:exocyst"/>
    <property type="evidence" value="ECO:0007669"/>
    <property type="project" value="InterPro"/>
</dbReference>
<reference evidence="4" key="1">
    <citation type="submission" date="2016-06" db="EMBL/GenBank/DDBJ databases">
        <title>De novo assembly and RNA-Seq shows season-dependent expression and editing in black bear kidneys.</title>
        <authorList>
            <person name="Korstanje R."/>
            <person name="Srivastava A."/>
            <person name="Sarsani V.K."/>
            <person name="Sheehan S.M."/>
            <person name="Seger R.L."/>
            <person name="Barter M.E."/>
            <person name="Lindqvist C."/>
            <person name="Brody L.C."/>
            <person name="Mullikin J.C."/>
        </authorList>
    </citation>
    <scope>NUCLEOTIDE SEQUENCE [LARGE SCALE GENOMIC DNA]</scope>
</reference>
<proteinExistence type="inferred from homology"/>
<dbReference type="STRING" id="9643.ENSUAMP00000033098"/>
<dbReference type="Pfam" id="PF06046">
    <property type="entry name" value="Sec6"/>
    <property type="match status" value="1"/>
</dbReference>
<dbReference type="InterPro" id="IPR010326">
    <property type="entry name" value="EXOC3/Sec6"/>
</dbReference>